<feature type="compositionally biased region" description="Low complexity" evidence="1">
    <location>
        <begin position="1039"/>
        <end position="1053"/>
    </location>
</feature>
<feature type="compositionally biased region" description="Low complexity" evidence="1">
    <location>
        <begin position="1082"/>
        <end position="1101"/>
    </location>
</feature>
<gene>
    <name evidence="2" type="ORF">HGRIS_014476</name>
</gene>
<feature type="compositionally biased region" description="Pro residues" evidence="1">
    <location>
        <begin position="1168"/>
        <end position="1177"/>
    </location>
</feature>
<feature type="compositionally biased region" description="Gly residues" evidence="1">
    <location>
        <begin position="413"/>
        <end position="423"/>
    </location>
</feature>
<feature type="region of interest" description="Disordered" evidence="1">
    <location>
        <begin position="1454"/>
        <end position="1473"/>
    </location>
</feature>
<dbReference type="EMBL" id="JASNQZ010000003">
    <property type="protein sequence ID" value="KAL0959198.1"/>
    <property type="molecule type" value="Genomic_DNA"/>
</dbReference>
<evidence type="ECO:0008006" key="4">
    <source>
        <dbReference type="Google" id="ProtNLM"/>
    </source>
</evidence>
<feature type="compositionally biased region" description="Basic and acidic residues" evidence="1">
    <location>
        <begin position="340"/>
        <end position="350"/>
    </location>
</feature>
<evidence type="ECO:0000313" key="3">
    <source>
        <dbReference type="Proteomes" id="UP001556367"/>
    </source>
</evidence>
<feature type="compositionally biased region" description="Polar residues" evidence="1">
    <location>
        <begin position="70"/>
        <end position="80"/>
    </location>
</feature>
<feature type="compositionally biased region" description="Pro residues" evidence="1">
    <location>
        <begin position="808"/>
        <end position="817"/>
    </location>
</feature>
<feature type="region of interest" description="Disordered" evidence="1">
    <location>
        <begin position="70"/>
        <end position="280"/>
    </location>
</feature>
<feature type="compositionally biased region" description="Low complexity" evidence="1">
    <location>
        <begin position="607"/>
        <end position="620"/>
    </location>
</feature>
<accession>A0ABR3JVB5</accession>
<feature type="compositionally biased region" description="Polar residues" evidence="1">
    <location>
        <begin position="1330"/>
        <end position="1347"/>
    </location>
</feature>
<feature type="region of interest" description="Disordered" evidence="1">
    <location>
        <begin position="685"/>
        <end position="882"/>
    </location>
</feature>
<feature type="compositionally biased region" description="Low complexity" evidence="1">
    <location>
        <begin position="221"/>
        <end position="245"/>
    </location>
</feature>
<evidence type="ECO:0000256" key="1">
    <source>
        <dbReference type="SAM" id="MobiDB-lite"/>
    </source>
</evidence>
<feature type="compositionally biased region" description="Low complexity" evidence="1">
    <location>
        <begin position="1265"/>
        <end position="1288"/>
    </location>
</feature>
<feature type="compositionally biased region" description="Low complexity" evidence="1">
    <location>
        <begin position="479"/>
        <end position="494"/>
    </location>
</feature>
<feature type="compositionally biased region" description="Low complexity" evidence="1">
    <location>
        <begin position="324"/>
        <end position="334"/>
    </location>
</feature>
<feature type="compositionally biased region" description="Low complexity" evidence="1">
    <location>
        <begin position="659"/>
        <end position="668"/>
    </location>
</feature>
<evidence type="ECO:0000313" key="2">
    <source>
        <dbReference type="EMBL" id="KAL0959198.1"/>
    </source>
</evidence>
<feature type="compositionally biased region" description="Low complexity" evidence="1">
    <location>
        <begin position="554"/>
        <end position="569"/>
    </location>
</feature>
<feature type="compositionally biased region" description="Low complexity" evidence="1">
    <location>
        <begin position="1307"/>
        <end position="1321"/>
    </location>
</feature>
<feature type="region of interest" description="Disordered" evidence="1">
    <location>
        <begin position="1494"/>
        <end position="1520"/>
    </location>
</feature>
<protein>
    <recommendedName>
        <fullName evidence="4">Proteophosphoglycan ppg4</fullName>
    </recommendedName>
</protein>
<feature type="region of interest" description="Disordered" evidence="1">
    <location>
        <begin position="1"/>
        <end position="52"/>
    </location>
</feature>
<feature type="compositionally biased region" description="Low complexity" evidence="1">
    <location>
        <begin position="1"/>
        <end position="14"/>
    </location>
</feature>
<proteinExistence type="predicted"/>
<keyword evidence="3" id="KW-1185">Reference proteome</keyword>
<organism evidence="2 3">
    <name type="scientific">Hohenbuehelia grisea</name>
    <dbReference type="NCBI Taxonomy" id="104357"/>
    <lineage>
        <taxon>Eukaryota</taxon>
        <taxon>Fungi</taxon>
        <taxon>Dikarya</taxon>
        <taxon>Basidiomycota</taxon>
        <taxon>Agaricomycotina</taxon>
        <taxon>Agaricomycetes</taxon>
        <taxon>Agaricomycetidae</taxon>
        <taxon>Agaricales</taxon>
        <taxon>Pleurotineae</taxon>
        <taxon>Pleurotaceae</taxon>
        <taxon>Hohenbuehelia</taxon>
    </lineage>
</organism>
<feature type="compositionally biased region" description="Low complexity" evidence="1">
    <location>
        <begin position="627"/>
        <end position="645"/>
    </location>
</feature>
<feature type="compositionally biased region" description="Basic and acidic residues" evidence="1">
    <location>
        <begin position="542"/>
        <end position="553"/>
    </location>
</feature>
<feature type="compositionally biased region" description="Polar residues" evidence="1">
    <location>
        <begin position="496"/>
        <end position="512"/>
    </location>
</feature>
<feature type="region of interest" description="Disordered" evidence="1">
    <location>
        <begin position="1248"/>
        <end position="1368"/>
    </location>
</feature>
<feature type="compositionally biased region" description="Basic and acidic residues" evidence="1">
    <location>
        <begin position="856"/>
        <end position="868"/>
    </location>
</feature>
<feature type="compositionally biased region" description="Low complexity" evidence="1">
    <location>
        <begin position="1118"/>
        <end position="1135"/>
    </location>
</feature>
<feature type="compositionally biased region" description="Pro residues" evidence="1">
    <location>
        <begin position="586"/>
        <end position="602"/>
    </location>
</feature>
<feature type="region of interest" description="Disordered" evidence="1">
    <location>
        <begin position="533"/>
        <end position="668"/>
    </location>
</feature>
<feature type="compositionally biased region" description="Polar residues" evidence="1">
    <location>
        <begin position="206"/>
        <end position="216"/>
    </location>
</feature>
<feature type="compositionally biased region" description="Low complexity" evidence="1">
    <location>
        <begin position="94"/>
        <end position="115"/>
    </location>
</feature>
<reference evidence="3" key="1">
    <citation type="submission" date="2024-06" db="EMBL/GenBank/DDBJ databases">
        <title>Multi-omics analyses provide insights into the biosynthesis of the anticancer antibiotic pleurotin in Hohenbuehelia grisea.</title>
        <authorList>
            <person name="Weaver J.A."/>
            <person name="Alberti F."/>
        </authorList>
    </citation>
    <scope>NUCLEOTIDE SEQUENCE [LARGE SCALE GENOMIC DNA]</scope>
    <source>
        <strain evidence="3">T-177</strain>
    </source>
</reference>
<feature type="region of interest" description="Disordered" evidence="1">
    <location>
        <begin position="1028"/>
        <end position="1186"/>
    </location>
</feature>
<feature type="region of interest" description="Disordered" evidence="1">
    <location>
        <begin position="315"/>
        <end position="512"/>
    </location>
</feature>
<comment type="caution">
    <text evidence="2">The sequence shown here is derived from an EMBL/GenBank/DDBJ whole genome shotgun (WGS) entry which is preliminary data.</text>
</comment>
<feature type="compositionally biased region" description="Low complexity" evidence="1">
    <location>
        <begin position="687"/>
        <end position="700"/>
    </location>
</feature>
<name>A0ABR3JVB5_9AGAR</name>
<feature type="compositionally biased region" description="Polar residues" evidence="1">
    <location>
        <begin position="41"/>
        <end position="52"/>
    </location>
</feature>
<dbReference type="Proteomes" id="UP001556367">
    <property type="component" value="Unassembled WGS sequence"/>
</dbReference>
<feature type="compositionally biased region" description="Polar residues" evidence="1">
    <location>
        <begin position="774"/>
        <end position="796"/>
    </location>
</feature>
<sequence length="1520" mass="155044">MGSSSSPSDSSSPSPSGPLTDRALRPHTSPALSPRDFKLAHNSNTTLQLSPSPLSRMFSSLKKRAQALVHTTNAPSNNVAVPQKHQPPTPPSPCASLSVSLSSSPSSISSASTCVSPPPSALELFDMVTPPKAVSKSEPRGFSRQMPPPPPVQFHLTVVDVDTAREEERQRQRHAEKAEHDHDDPNIDPFAKDDIEGVPGVDVSPSRRSSLFFTQPPSIPGSPTASSSRASSPSPSLSRSLSLALSHRRRSAFLPDRPISAAPISPLPSPPASAPSSPLSSTFPISPFPYSYGYGGGLSSTTTFFASAAPSCDSLTRPISMDYSSPSSSPSPARSRARSRSPDPSRREMASESEDEGRPLHPSPDAVSPIHAKQLRRLSHLTPAAVPTTVLGPPAVRSGSNNGRPSSKNGRPGSKGGRPGSAGGSKVLRRPGSAGRSAVRPGSAGRSAARPGSKNGRPGSASKSGRPGSRGGTRQFVVGASSRPGSKSGRPGSARNGGQTVRRMTSKGSLASFSSADTDWTLYIGALGMFAEGLPSESEGEGNDKNKDTDKVDAAASTAATATAPAQSSFLAVPTRTRANADVPHSPSPPQSPFASPLPPQAYVPDTLSASLSSSAARSAPTPPATPSKATPLKPLPTALKTPTPETDAQGPPSPTQPSSLAASVTAAAARARLAAAVRALDNRFFSSGSASPGSSPTPSNLTISPPRPMPARAHSAACVPGVGSPVRPGMAMERSYSSGAVRMPPTPTSASPKRDRFALGVAAGVGTGEGSLPSPTSPLHSNSRSALPLNSFTLSNPPPSSRLTIRPPTPPSPTPAPRGLANAHTSGFTGRPCKSTPTTPVRTTFGFDLGVPGESPRRASDDNDRVRGRTRPPPLPLSMTVPRMLPAHRPLGGPSVGIAPVAVIPGPGASTVKNVAKERAKLFSREAQNAPASVLAELASGLSMALPPLPMSSLSNPATATASKKVMEKRRSFIDFGVDDLDLDRLESELELDLASPVSSCGESDGSPADWTLGLGAVPVKGLGLSLGSSLGRRRGSRVVSPSSPKAGSSASVKEKTKVKSRNRLSGVVADMQSALEKRLSGGASSAGGSPSAASKKPGSLRVRTPEQTGSRTRPRSFVLSLSSPVTSPVLASARATARDSTLTARDSRCDSVLETPGPSFLDLEWPKPPASPPPSLRGAASARSLHSLHSLHSASPGSVRSLRSAASAVSLSAAAASAVAGSSVPSTPTRVQAPLPLAAPPLPFSVSLPSQNDDARRPVFTRSSTSPGPAARSTPSPAPSQSSIATNGSGSGSGRKTPLSPVKNRPGTPRRATLPRLRPQAPPMPLPSSWSGANSQPRMTSPRSSGEQERALERNGPQSAPVDGGFELRVPVPGLLARERTARRASAMSVASNASFVSCATNVSSATITPASAAAAAARAKANKAKHVSTAPSAYSVASTTSSRASYMLAPPAASGSAKSTGTGKAGADAATPRAVSLGRAGARGVARLLAGGAQSKRDEERAAAAAAKGGVEVSGWF</sequence>
<feature type="compositionally biased region" description="Basic and acidic residues" evidence="1">
    <location>
        <begin position="162"/>
        <end position="195"/>
    </location>
</feature>